<dbReference type="Proteomes" id="UP000642876">
    <property type="component" value="Unassembled WGS sequence"/>
</dbReference>
<reference evidence="3 4" key="1">
    <citation type="submission" date="2020-08" db="EMBL/GenBank/DDBJ databases">
        <title>novel species in genus Corynebacterium.</title>
        <authorList>
            <person name="Zhang G."/>
        </authorList>
    </citation>
    <scope>NUCLEOTIDE SEQUENCE [LARGE SCALE GENOMIC DNA]</scope>
    <source>
        <strain evidence="2">Zg-917</strain>
        <strain evidence="3 4">zg-917</strain>
    </source>
</reference>
<evidence type="ECO:0000313" key="1">
    <source>
        <dbReference type="EMBL" id="MBC3179114.1"/>
    </source>
</evidence>
<accession>A0A7H0K052</accession>
<dbReference type="AlphaFoldDB" id="A0A7H0K052"/>
<dbReference type="RefSeq" id="WP_171194211.1">
    <property type="nucleotide sequence ID" value="NZ_CP061032.1"/>
</dbReference>
<dbReference type="KEGG" id="cluj:IAU68_02485"/>
<proteinExistence type="predicted"/>
<dbReference type="Proteomes" id="UP000516235">
    <property type="component" value="Chromosome"/>
</dbReference>
<evidence type="ECO:0000313" key="3">
    <source>
        <dbReference type="Proteomes" id="UP000516235"/>
    </source>
</evidence>
<organism evidence="2 3">
    <name type="scientific">Corynebacterium lujinxingii</name>
    <dbReference type="NCBI Taxonomy" id="2763010"/>
    <lineage>
        <taxon>Bacteria</taxon>
        <taxon>Bacillati</taxon>
        <taxon>Actinomycetota</taxon>
        <taxon>Actinomycetes</taxon>
        <taxon>Mycobacteriales</taxon>
        <taxon>Corynebacteriaceae</taxon>
        <taxon>Corynebacterium</taxon>
    </lineage>
</organism>
<protein>
    <submittedName>
        <fullName evidence="2">Mycothiol system anti-sigma-R factor</fullName>
    </submittedName>
</protein>
<sequence length="83" mass="9479">MATGHGCESTHRLLCELFDEETTPQRRAEITSEIAECPECLRIAESERDVRAIVRDCCQSAKAPEPLRQRIITTISYTEVRWA</sequence>
<evidence type="ECO:0000313" key="2">
    <source>
        <dbReference type="EMBL" id="QNP90668.1"/>
    </source>
</evidence>
<keyword evidence="4" id="KW-1185">Reference proteome</keyword>
<gene>
    <name evidence="1" type="ORF">H7348_07290</name>
    <name evidence="2" type="ORF">IAU68_02485</name>
</gene>
<dbReference type="EMBL" id="JACMYE010000005">
    <property type="protein sequence ID" value="MBC3179114.1"/>
    <property type="molecule type" value="Genomic_DNA"/>
</dbReference>
<evidence type="ECO:0000313" key="4">
    <source>
        <dbReference type="Proteomes" id="UP000642876"/>
    </source>
</evidence>
<dbReference type="EMBL" id="CP061032">
    <property type="protein sequence ID" value="QNP90668.1"/>
    <property type="molecule type" value="Genomic_DNA"/>
</dbReference>
<name>A0A7H0K052_9CORY</name>